<keyword evidence="3" id="KW-1185">Reference proteome</keyword>
<gene>
    <name evidence="2" type="ORF">J2T15_001264</name>
</gene>
<protein>
    <submittedName>
        <fullName evidence="2">Uncharacterized protein</fullName>
    </submittedName>
</protein>
<evidence type="ECO:0000313" key="3">
    <source>
        <dbReference type="Proteomes" id="UP001229346"/>
    </source>
</evidence>
<accession>A0ABT9TWU8</accession>
<evidence type="ECO:0000256" key="1">
    <source>
        <dbReference type="SAM" id="MobiDB-lite"/>
    </source>
</evidence>
<dbReference type="Proteomes" id="UP001229346">
    <property type="component" value="Unassembled WGS sequence"/>
</dbReference>
<feature type="region of interest" description="Disordered" evidence="1">
    <location>
        <begin position="1"/>
        <end position="61"/>
    </location>
</feature>
<evidence type="ECO:0000313" key="2">
    <source>
        <dbReference type="EMBL" id="MDQ0111831.1"/>
    </source>
</evidence>
<feature type="compositionally biased region" description="Basic and acidic residues" evidence="1">
    <location>
        <begin position="36"/>
        <end position="46"/>
    </location>
</feature>
<dbReference type="RefSeq" id="WP_307202087.1">
    <property type="nucleotide sequence ID" value="NZ_JAUSSU010000002.1"/>
</dbReference>
<feature type="compositionally biased region" description="Basic residues" evidence="1">
    <location>
        <begin position="1"/>
        <end position="10"/>
    </location>
</feature>
<proteinExistence type="predicted"/>
<name>A0ABT9TWU8_PAEHA</name>
<organism evidence="2 3">
    <name type="scientific">Paenibacillus harenae</name>
    <dbReference type="NCBI Taxonomy" id="306543"/>
    <lineage>
        <taxon>Bacteria</taxon>
        <taxon>Bacillati</taxon>
        <taxon>Bacillota</taxon>
        <taxon>Bacilli</taxon>
        <taxon>Bacillales</taxon>
        <taxon>Paenibacillaceae</taxon>
        <taxon>Paenibacillus</taxon>
    </lineage>
</organism>
<sequence>MAMSKARKAREKLAKQGRLTPDLLRGSWQGVNPLTRRSETLKEKQTKLQSKHKRNHAHYSDDSFCFSRRARTTANSLVPLRGNRTVG</sequence>
<reference evidence="2 3" key="1">
    <citation type="submission" date="2023-07" db="EMBL/GenBank/DDBJ databases">
        <title>Sorghum-associated microbial communities from plants grown in Nebraska, USA.</title>
        <authorList>
            <person name="Schachtman D."/>
        </authorList>
    </citation>
    <scope>NUCLEOTIDE SEQUENCE [LARGE SCALE GENOMIC DNA]</scope>
    <source>
        <strain evidence="2 3">CC482</strain>
    </source>
</reference>
<comment type="caution">
    <text evidence="2">The sequence shown here is derived from an EMBL/GenBank/DDBJ whole genome shotgun (WGS) entry which is preliminary data.</text>
</comment>
<dbReference type="EMBL" id="JAUSSU010000002">
    <property type="protein sequence ID" value="MDQ0111831.1"/>
    <property type="molecule type" value="Genomic_DNA"/>
</dbReference>